<feature type="transmembrane region" description="Helical" evidence="1">
    <location>
        <begin position="39"/>
        <end position="58"/>
    </location>
</feature>
<organism evidence="2">
    <name type="scientific">Candidatus Moduliflexus flocculans</name>
    <dbReference type="NCBI Taxonomy" id="1499966"/>
    <lineage>
        <taxon>Bacteria</taxon>
        <taxon>Candidatus Moduliflexota</taxon>
        <taxon>Candidatus Moduliflexia</taxon>
        <taxon>Candidatus Moduliflexales</taxon>
        <taxon>Candidatus Moduliflexaceae</taxon>
    </lineage>
</organism>
<dbReference type="Proteomes" id="UP000030700">
    <property type="component" value="Unassembled WGS sequence"/>
</dbReference>
<protein>
    <recommendedName>
        <fullName evidence="4">MotA/TolQ/ExbB proton channel domain-containing protein</fullName>
    </recommendedName>
</protein>
<feature type="transmembrane region" description="Helical" evidence="1">
    <location>
        <begin position="156"/>
        <end position="177"/>
    </location>
</feature>
<dbReference type="STRING" id="1499966.U14_04077"/>
<reference evidence="2" key="1">
    <citation type="journal article" date="2015" name="PeerJ">
        <title>First genomic representation of candidate bacterial phylum KSB3 points to enhanced environmental sensing as a trigger of wastewater bulking.</title>
        <authorList>
            <person name="Sekiguchi Y."/>
            <person name="Ohashi A."/>
            <person name="Parks D.H."/>
            <person name="Yamauchi T."/>
            <person name="Tyson G.W."/>
            <person name="Hugenholtz P."/>
        </authorList>
    </citation>
    <scope>NUCLEOTIDE SEQUENCE [LARGE SCALE GENOMIC DNA]</scope>
</reference>
<feature type="transmembrane region" description="Helical" evidence="1">
    <location>
        <begin position="12"/>
        <end position="33"/>
    </location>
</feature>
<keyword evidence="3" id="KW-1185">Reference proteome</keyword>
<dbReference type="AlphaFoldDB" id="A0A0S6W3E3"/>
<accession>A0A0S6W3E3</accession>
<keyword evidence="1" id="KW-1133">Transmembrane helix</keyword>
<name>A0A0S6W3E3_9BACT</name>
<gene>
    <name evidence="2" type="ORF">U14_04077</name>
</gene>
<sequence>MKKQGFFFSEVVLTTIAYLLLLCCFWAWGYVFTSYNWEISALIFLLFCVGDGIVVFHLRKLYHEDNNMALFESQISPFRAATSRLLQQRHTLSPEALEQGFRTSVEEHFAIVPPSLIKTRLSRLSNMTLAGMLPDQDALSRLLVQQEDIKGSRVRYIAGILVMLGLLGTFLGLVQAVQYLQHFFMQKQTIDFNALFTDMQQTLGGLDKAFGTSIGGIAAYLVLGYLNIVLGTKQAYLLNRIEHVTIEDVLPIFWRFREKTQQDAPSQAVEILQTIPATLTAEIRAALEDVMLATIGGSSENLKITGEYLKQASEGVREGQQTFTQTVQAFGGFLSNFQDDGDRLISSQQAIASGVQQFSEALTHFEKNQQMLTASLDMTQGYIERSESRLGQISTVVEQMRDVWEHNRTVLQELAAAIKQEHRMLAENTAKSQEFLAMLSSNFEQFFQAIQHRLQAPIEKDMEIHQQLLESFALQTSLIHEMKRFIFDEQNGLRLLATGMNETFSEAKFQFHQLTEHFEELHKRLHEHQAQVIQMQDAMMGAQPRRNS</sequence>
<evidence type="ECO:0000313" key="2">
    <source>
        <dbReference type="EMBL" id="GAK52820.1"/>
    </source>
</evidence>
<dbReference type="HOGENOM" id="CLU_488907_0_0_0"/>
<evidence type="ECO:0008006" key="4">
    <source>
        <dbReference type="Google" id="ProtNLM"/>
    </source>
</evidence>
<proteinExistence type="predicted"/>
<feature type="transmembrane region" description="Helical" evidence="1">
    <location>
        <begin position="209"/>
        <end position="230"/>
    </location>
</feature>
<evidence type="ECO:0000256" key="1">
    <source>
        <dbReference type="SAM" id="Phobius"/>
    </source>
</evidence>
<evidence type="ECO:0000313" key="3">
    <source>
        <dbReference type="Proteomes" id="UP000030700"/>
    </source>
</evidence>
<dbReference type="EMBL" id="DF820459">
    <property type="protein sequence ID" value="GAK52820.1"/>
    <property type="molecule type" value="Genomic_DNA"/>
</dbReference>
<keyword evidence="1" id="KW-0812">Transmembrane</keyword>
<keyword evidence="1" id="KW-0472">Membrane</keyword>